<evidence type="ECO:0000259" key="17">
    <source>
        <dbReference type="Pfam" id="PF24671"/>
    </source>
</evidence>
<dbReference type="Proteomes" id="UP000324632">
    <property type="component" value="Chromosome 2"/>
</dbReference>
<evidence type="ECO:0000313" key="19">
    <source>
        <dbReference type="Proteomes" id="UP000324632"/>
    </source>
</evidence>
<evidence type="ECO:0000256" key="14">
    <source>
        <dbReference type="SAM" id="MobiDB-lite"/>
    </source>
</evidence>
<feature type="compositionally biased region" description="Basic and acidic residues" evidence="14">
    <location>
        <begin position="258"/>
        <end position="272"/>
    </location>
</feature>
<dbReference type="GO" id="GO:0030317">
    <property type="term" value="P:flagellated sperm motility"/>
    <property type="evidence" value="ECO:0007669"/>
    <property type="project" value="TreeGrafter"/>
</dbReference>
<evidence type="ECO:0000256" key="12">
    <source>
        <dbReference type="ARBA" id="ARBA00031627"/>
    </source>
</evidence>
<dbReference type="EMBL" id="SOYY01000002">
    <property type="protein sequence ID" value="KAA0724523.1"/>
    <property type="molecule type" value="Genomic_DNA"/>
</dbReference>
<evidence type="ECO:0000256" key="11">
    <source>
        <dbReference type="ARBA" id="ARBA00023273"/>
    </source>
</evidence>
<evidence type="ECO:0000256" key="10">
    <source>
        <dbReference type="ARBA" id="ARBA00023212"/>
    </source>
</evidence>
<evidence type="ECO:0000256" key="4">
    <source>
        <dbReference type="ARBA" id="ARBA00022490"/>
    </source>
</evidence>
<evidence type="ECO:0000256" key="7">
    <source>
        <dbReference type="ARBA" id="ARBA00022871"/>
    </source>
</evidence>
<protein>
    <recommendedName>
        <fullName evidence="3">Dynein regulatory complex subunit 7</fullName>
    </recommendedName>
    <alternativeName>
        <fullName evidence="12">Coiled-coil domain-containing protein 135</fullName>
    </alternativeName>
    <alternativeName>
        <fullName evidence="13">Coiled-coil domain-containing protein lobo homolog</fullName>
    </alternativeName>
</protein>
<proteinExistence type="inferred from homology"/>
<dbReference type="GO" id="GO:0031514">
    <property type="term" value="C:motile cilium"/>
    <property type="evidence" value="ECO:0007669"/>
    <property type="project" value="TreeGrafter"/>
</dbReference>
<dbReference type="InterPro" id="IPR038765">
    <property type="entry name" value="Papain-like_cys_pep_sf"/>
</dbReference>
<comment type="similarity">
    <text evidence="2">Belongs to the DRC7 family.</text>
</comment>
<dbReference type="Pfam" id="PF24656">
    <property type="entry name" value="CEPT76_peptidase"/>
    <property type="match status" value="1"/>
</dbReference>
<evidence type="ECO:0000259" key="16">
    <source>
        <dbReference type="Pfam" id="PF24667"/>
    </source>
</evidence>
<evidence type="ECO:0000256" key="5">
    <source>
        <dbReference type="ARBA" id="ARBA00022782"/>
    </source>
</evidence>
<dbReference type="InterPro" id="IPR056291">
    <property type="entry name" value="MORN_DRC7"/>
</dbReference>
<dbReference type="Pfam" id="PF24671">
    <property type="entry name" value="DRC7_C"/>
    <property type="match status" value="1"/>
</dbReference>
<evidence type="ECO:0000313" key="18">
    <source>
        <dbReference type="EMBL" id="KAA0724523.1"/>
    </source>
</evidence>
<keyword evidence="5" id="KW-0221">Differentiation</keyword>
<evidence type="ECO:0000259" key="15">
    <source>
        <dbReference type="Pfam" id="PF24656"/>
    </source>
</evidence>
<evidence type="ECO:0000256" key="6">
    <source>
        <dbReference type="ARBA" id="ARBA00022846"/>
    </source>
</evidence>
<feature type="domain" description="CEP76/DRC7 peptidase-like" evidence="15">
    <location>
        <begin position="282"/>
        <end position="355"/>
    </location>
</feature>
<feature type="region of interest" description="Disordered" evidence="14">
    <location>
        <begin position="212"/>
        <end position="272"/>
    </location>
</feature>
<accession>A0A5A9PRK1</accession>
<sequence>MEVVLELEESVVTDDEEEDGERVQDEDVDVLRTLESNLSNIQITSTTHTAKRRPQVDPSKCPSSYIENSPQEKFMHAMAENFRQQYALLYPDRKPLLLCPVNEFGVQKFVSTTLRCTLLPYPELYSWEGCASFVSDYLSLELLDPPFEIPKQLSSPTWVVQTQRGTCFDFSCLLCSLLLGAGYNAYCVSGYASKEMCLLDQSHQECPQLEPEIQGNEDQQTQTKKKYSVKAPRDLQSSFEKHQDKERDADAKATALKKQKEAEKLQKEQERPPADPLLGVRVHSWVLVLSGNREVPENFFIDPLTGKSYTTTNENFQGIESIWNHQNYWVNMQDCRFGCAEMTFALSDLSKWEYMLCGPSSQSLSIIPEPKETEDEEDEMEELKVFEMPPSWVAKIDISQIDMEMRYPGGTKVVRYRKAKVEKFSPYLLKDGLVTRFTTYMDIENHRYITMVPETERQMDFYSHTRYDGLARRIEKPFEMTETFEDRTDFLFNRYVVYGKRVKVSQSGGALEQRPIQKVKEMFHRDPSTPACKEVANRDFMMSEGQIHVTYHLEQSRIIPFWLNFIKPKEAAGSEKAQAFTPDMVSGFQVDPSTKPYKSLKLYEMLVDLMRDEENVVLQIKDSEKEVKSVLSAREQEEKNTELQISFYNTTRNETACRRTEETERIAKEKQKQQESKKLDPLLPFLETEELQKKQSWYQKNQLNMTKEDEDEYRAHCSDALLRIHILKQRLDRYKENAPKTFLALEEKLNRDPRLNKHFTSAQLNED</sequence>
<feature type="compositionally biased region" description="Basic and acidic residues" evidence="14">
    <location>
        <begin position="239"/>
        <end position="251"/>
    </location>
</feature>
<keyword evidence="10" id="KW-0206">Cytoskeleton</keyword>
<comment type="subcellular location">
    <subcellularLocation>
        <location evidence="1">Cytoplasm</location>
        <location evidence="1">Cytoskeleton</location>
        <location evidence="1">Flagellum axoneme</location>
    </subcellularLocation>
</comment>
<dbReference type="Pfam" id="PF24667">
    <property type="entry name" value="MORN_DRC7"/>
    <property type="match status" value="1"/>
</dbReference>
<dbReference type="PANTHER" id="PTHR35249:SF2">
    <property type="entry name" value="DYNEIN REGULATORY COMPLEX SUBUNIT 7"/>
    <property type="match status" value="1"/>
</dbReference>
<keyword evidence="4" id="KW-0963">Cytoplasm</keyword>
<dbReference type="InterPro" id="IPR056290">
    <property type="entry name" value="CEPT76/DRC7_peptidase-like_dom"/>
</dbReference>
<reference evidence="18 19" key="1">
    <citation type="journal article" date="2019" name="Mol. Ecol. Resour.">
        <title>Chromosome-level genome assembly of Triplophysa tibetana, a fish adapted to the harsh high-altitude environment of the Tibetan Plateau.</title>
        <authorList>
            <person name="Yang X."/>
            <person name="Liu H."/>
            <person name="Ma Z."/>
            <person name="Zou Y."/>
            <person name="Zou M."/>
            <person name="Mao Y."/>
            <person name="Li X."/>
            <person name="Wang H."/>
            <person name="Chen T."/>
            <person name="Wang W."/>
            <person name="Yang R."/>
        </authorList>
    </citation>
    <scope>NUCLEOTIDE SEQUENCE [LARGE SCALE GENOMIC DNA]</scope>
    <source>
        <strain evidence="18">TTIB1903HZAU</strain>
        <tissue evidence="18">Muscle</tissue>
    </source>
</reference>
<gene>
    <name evidence="18" type="ORF">E1301_Tti003791</name>
</gene>
<evidence type="ECO:0000256" key="13">
    <source>
        <dbReference type="ARBA" id="ARBA00031733"/>
    </source>
</evidence>
<dbReference type="SUPFAM" id="SSF54001">
    <property type="entry name" value="Cysteine proteinases"/>
    <property type="match status" value="1"/>
</dbReference>
<keyword evidence="9" id="KW-0969">Cilium</keyword>
<keyword evidence="6" id="KW-0282">Flagellum</keyword>
<evidence type="ECO:0000256" key="8">
    <source>
        <dbReference type="ARBA" id="ARBA00023054"/>
    </source>
</evidence>
<comment type="caution">
    <text evidence="18">The sequence shown here is derived from an EMBL/GenBank/DDBJ whole genome shotgun (WGS) entry which is preliminary data.</text>
</comment>
<evidence type="ECO:0000256" key="3">
    <source>
        <dbReference type="ARBA" id="ARBA00021303"/>
    </source>
</evidence>
<feature type="domain" description="Dynein regulatory complex subunit 7 MORN" evidence="16">
    <location>
        <begin position="444"/>
        <end position="646"/>
    </location>
</feature>
<evidence type="ECO:0000256" key="9">
    <source>
        <dbReference type="ARBA" id="ARBA00023069"/>
    </source>
</evidence>
<dbReference type="InterPro" id="IPR056292">
    <property type="entry name" value="DRC7_C"/>
</dbReference>
<keyword evidence="8" id="KW-0175">Coiled coil</keyword>
<evidence type="ECO:0000256" key="2">
    <source>
        <dbReference type="ARBA" id="ARBA00010738"/>
    </source>
</evidence>
<organism evidence="18 19">
    <name type="scientific">Triplophysa tibetana</name>
    <dbReference type="NCBI Taxonomy" id="1572043"/>
    <lineage>
        <taxon>Eukaryota</taxon>
        <taxon>Metazoa</taxon>
        <taxon>Chordata</taxon>
        <taxon>Craniata</taxon>
        <taxon>Vertebrata</taxon>
        <taxon>Euteleostomi</taxon>
        <taxon>Actinopterygii</taxon>
        <taxon>Neopterygii</taxon>
        <taxon>Teleostei</taxon>
        <taxon>Ostariophysi</taxon>
        <taxon>Cypriniformes</taxon>
        <taxon>Nemacheilidae</taxon>
        <taxon>Triplophysa</taxon>
    </lineage>
</organism>
<name>A0A5A9PRK1_9TELE</name>
<dbReference type="PANTHER" id="PTHR35249">
    <property type="entry name" value="DYNEIN REGULATORY COMPLEX SUBUNIT 7"/>
    <property type="match status" value="1"/>
</dbReference>
<keyword evidence="19" id="KW-1185">Reference proteome</keyword>
<dbReference type="InterPro" id="IPR033551">
    <property type="entry name" value="DRC7/lobo"/>
</dbReference>
<feature type="domain" description="Dynein regulatory complex subunit 7 C-terminal" evidence="17">
    <location>
        <begin position="687"/>
        <end position="758"/>
    </location>
</feature>
<keyword evidence="11" id="KW-0966">Cell projection</keyword>
<keyword evidence="7" id="KW-0744">Spermatogenesis</keyword>
<dbReference type="GO" id="GO:0030154">
    <property type="term" value="P:cell differentiation"/>
    <property type="evidence" value="ECO:0007669"/>
    <property type="project" value="UniProtKB-KW"/>
</dbReference>
<evidence type="ECO:0000256" key="1">
    <source>
        <dbReference type="ARBA" id="ARBA00004611"/>
    </source>
</evidence>
<dbReference type="AlphaFoldDB" id="A0A5A9PRK1"/>
<dbReference type="GO" id="GO:0007283">
    <property type="term" value="P:spermatogenesis"/>
    <property type="evidence" value="ECO:0007669"/>
    <property type="project" value="UniProtKB-KW"/>
</dbReference>